<dbReference type="Proteomes" id="UP001164539">
    <property type="component" value="Chromosome 5"/>
</dbReference>
<reference evidence="1 2" key="1">
    <citation type="journal article" date="2023" name="Science">
        <title>Complex scaffold remodeling in plant triterpene biosynthesis.</title>
        <authorList>
            <person name="De La Pena R."/>
            <person name="Hodgson H."/>
            <person name="Liu J.C."/>
            <person name="Stephenson M.J."/>
            <person name="Martin A.C."/>
            <person name="Owen C."/>
            <person name="Harkess A."/>
            <person name="Leebens-Mack J."/>
            <person name="Jimenez L.E."/>
            <person name="Osbourn A."/>
            <person name="Sattely E.S."/>
        </authorList>
    </citation>
    <scope>NUCLEOTIDE SEQUENCE [LARGE SCALE GENOMIC DNA]</scope>
    <source>
        <strain evidence="2">cv. JPN11</strain>
        <tissue evidence="1">Leaf</tissue>
    </source>
</reference>
<evidence type="ECO:0000313" key="1">
    <source>
        <dbReference type="EMBL" id="KAJ4718391.1"/>
    </source>
</evidence>
<proteinExistence type="predicted"/>
<comment type="caution">
    <text evidence="1">The sequence shown here is derived from an EMBL/GenBank/DDBJ whole genome shotgun (WGS) entry which is preliminary data.</text>
</comment>
<gene>
    <name evidence="1" type="ORF">OWV82_010077</name>
</gene>
<sequence length="233" mass="26651">MALARLALRNLQQRVSSSSPSLASLHNLGDRSTSTIRSVQRQRWGNEFLKRFMATSANDEKKEGKEVAVTEKKSRLFPRRRGKRSLWRSDDVPSLYEFFPSGLGNALLQATENINRLFENMSISPSQLMGRVKEQDDCYKLRYEVPGLSKDDVKITIDNGILRINGEHKEEEEEGSDDEYWSSRSYGYYNTSLVLPDDAKADDIKAELKDGVLNIIIPRTEKPKKDVKEVKIH</sequence>
<organism evidence="1 2">
    <name type="scientific">Melia azedarach</name>
    <name type="common">Chinaberry tree</name>
    <dbReference type="NCBI Taxonomy" id="155640"/>
    <lineage>
        <taxon>Eukaryota</taxon>
        <taxon>Viridiplantae</taxon>
        <taxon>Streptophyta</taxon>
        <taxon>Embryophyta</taxon>
        <taxon>Tracheophyta</taxon>
        <taxon>Spermatophyta</taxon>
        <taxon>Magnoliopsida</taxon>
        <taxon>eudicotyledons</taxon>
        <taxon>Gunneridae</taxon>
        <taxon>Pentapetalae</taxon>
        <taxon>rosids</taxon>
        <taxon>malvids</taxon>
        <taxon>Sapindales</taxon>
        <taxon>Meliaceae</taxon>
        <taxon>Melia</taxon>
    </lineage>
</organism>
<name>A0ACC1Y3V5_MELAZ</name>
<keyword evidence="2" id="KW-1185">Reference proteome</keyword>
<evidence type="ECO:0000313" key="2">
    <source>
        <dbReference type="Proteomes" id="UP001164539"/>
    </source>
</evidence>
<dbReference type="EMBL" id="CM051398">
    <property type="protein sequence ID" value="KAJ4718391.1"/>
    <property type="molecule type" value="Genomic_DNA"/>
</dbReference>
<accession>A0ACC1Y3V5</accession>
<protein>
    <submittedName>
        <fullName evidence="1">Small heat-shock protein</fullName>
    </submittedName>
</protein>